<comment type="caution">
    <text evidence="7">The sequence shown here is derived from an EMBL/GenBank/DDBJ whole genome shotgun (WGS) entry which is preliminary data.</text>
</comment>
<feature type="transmembrane region" description="Helical" evidence="6">
    <location>
        <begin position="148"/>
        <end position="165"/>
    </location>
</feature>
<proteinExistence type="predicted"/>
<gene>
    <name evidence="7" type="ORF">QWZ12_20665</name>
</gene>
<dbReference type="PANTHER" id="PTHR42865">
    <property type="entry name" value="PROTON/GLUTAMATE-ASPARTATE SYMPORTER"/>
    <property type="match status" value="1"/>
</dbReference>
<name>A0ABT8BNX4_9HYPH</name>
<dbReference type="Proteomes" id="UP001224644">
    <property type="component" value="Unassembled WGS sequence"/>
</dbReference>
<evidence type="ECO:0000256" key="2">
    <source>
        <dbReference type="ARBA" id="ARBA00022448"/>
    </source>
</evidence>
<dbReference type="EMBL" id="JAUFPX010000020">
    <property type="protein sequence ID" value="MDN3593016.1"/>
    <property type="molecule type" value="Genomic_DNA"/>
</dbReference>
<keyword evidence="4 6" id="KW-1133">Transmembrane helix</keyword>
<feature type="transmembrane region" description="Helical" evidence="6">
    <location>
        <begin position="186"/>
        <end position="207"/>
    </location>
</feature>
<feature type="transmembrane region" description="Helical" evidence="6">
    <location>
        <begin position="331"/>
        <end position="354"/>
    </location>
</feature>
<dbReference type="InterPro" id="IPR036458">
    <property type="entry name" value="Na:dicarbo_symporter_sf"/>
</dbReference>
<keyword evidence="5 6" id="KW-0472">Membrane</keyword>
<evidence type="ECO:0000313" key="8">
    <source>
        <dbReference type="Proteomes" id="UP001224644"/>
    </source>
</evidence>
<dbReference type="Pfam" id="PF00375">
    <property type="entry name" value="SDF"/>
    <property type="match status" value="1"/>
</dbReference>
<comment type="subcellular location">
    <subcellularLocation>
        <location evidence="1">Membrane</location>
        <topology evidence="1">Multi-pass membrane protein</topology>
    </subcellularLocation>
</comment>
<accession>A0ABT8BNX4</accession>
<evidence type="ECO:0000256" key="5">
    <source>
        <dbReference type="ARBA" id="ARBA00023136"/>
    </source>
</evidence>
<keyword evidence="8" id="KW-1185">Reference proteome</keyword>
<dbReference type="InterPro" id="IPR001991">
    <property type="entry name" value="Na-dicarboxylate_symporter"/>
</dbReference>
<dbReference type="SUPFAM" id="SSF118215">
    <property type="entry name" value="Proton glutamate symport protein"/>
    <property type="match status" value="1"/>
</dbReference>
<evidence type="ECO:0000313" key="7">
    <source>
        <dbReference type="EMBL" id="MDN3593016.1"/>
    </source>
</evidence>
<keyword evidence="2" id="KW-0813">Transport</keyword>
<feature type="transmembrane region" description="Helical" evidence="6">
    <location>
        <begin position="7"/>
        <end position="25"/>
    </location>
</feature>
<evidence type="ECO:0000256" key="3">
    <source>
        <dbReference type="ARBA" id="ARBA00022692"/>
    </source>
</evidence>
<feature type="transmembrane region" description="Helical" evidence="6">
    <location>
        <begin position="305"/>
        <end position="325"/>
    </location>
</feature>
<sequence length="456" mass="48117">MRVLRSIYGQVLIGIALGIVVGVLFPEFAVGLKILGDMFVNLIKMVVGPVIFCTVVVGIAHVGDMKSVGRMGLKTLVYFEVSTTVALAAGLLFVNLLRPGDGINASIESLDAKSVSAIAGKAHAQSVMEIIANIIPHSAVDAFAKGDLLQVMFFSVLVGMGLAAMGPKGQFPLKVIHAFGDILMKVVGIIMRFAPIGAFGAMAFTIGKFGLGILAQYGMLILSLYLTFFVFIVLFLGGVMRFYVGLSLWKLFLYVREEMFILLGTTSTESVLPRLMAKLGGLSVEKGVTGLVMPAGLSFNMDGSCIYLTMAIGFIAQALNIPLTWEQELGLLAIALVTSKGVAGVAGAILFVLAATLQASQLLPVAGIALIIGVDRILNELRCITNAIGNMVATLVIARWEGKIDLAHARAVLDGRIQPDLDSLDEPDEAIEGTPAPIAAPSPARHRALPAVIPAT</sequence>
<feature type="transmembrane region" description="Helical" evidence="6">
    <location>
        <begin position="45"/>
        <end position="63"/>
    </location>
</feature>
<keyword evidence="3 6" id="KW-0812">Transmembrane</keyword>
<protein>
    <submittedName>
        <fullName evidence="7">Cation:dicarboxylase symporter family transporter</fullName>
    </submittedName>
</protein>
<dbReference type="PANTHER" id="PTHR42865:SF1">
    <property type="entry name" value="AEROBIC C4-DICARBOXYLATE TRANSPORT PROTEIN"/>
    <property type="match status" value="1"/>
</dbReference>
<evidence type="ECO:0000256" key="4">
    <source>
        <dbReference type="ARBA" id="ARBA00022989"/>
    </source>
</evidence>
<evidence type="ECO:0000256" key="6">
    <source>
        <dbReference type="SAM" id="Phobius"/>
    </source>
</evidence>
<feature type="transmembrane region" description="Helical" evidence="6">
    <location>
        <begin position="75"/>
        <end position="94"/>
    </location>
</feature>
<reference evidence="8" key="1">
    <citation type="journal article" date="2019" name="Int. J. Syst. Evol. Microbiol.">
        <title>The Global Catalogue of Microorganisms (GCM) 10K type strain sequencing project: providing services to taxonomists for standard genome sequencing and annotation.</title>
        <authorList>
            <consortium name="The Broad Institute Genomics Platform"/>
            <consortium name="The Broad Institute Genome Sequencing Center for Infectious Disease"/>
            <person name="Wu L."/>
            <person name="Ma J."/>
        </authorList>
    </citation>
    <scope>NUCLEOTIDE SEQUENCE [LARGE SCALE GENOMIC DNA]</scope>
    <source>
        <strain evidence="8">CECT 7069</strain>
    </source>
</reference>
<evidence type="ECO:0000256" key="1">
    <source>
        <dbReference type="ARBA" id="ARBA00004141"/>
    </source>
</evidence>
<feature type="transmembrane region" description="Helical" evidence="6">
    <location>
        <begin position="219"/>
        <end position="244"/>
    </location>
</feature>
<organism evidence="7 8">
    <name type="scientific">Methylobacterium adhaesivum</name>
    <dbReference type="NCBI Taxonomy" id="333297"/>
    <lineage>
        <taxon>Bacteria</taxon>
        <taxon>Pseudomonadati</taxon>
        <taxon>Pseudomonadota</taxon>
        <taxon>Alphaproteobacteria</taxon>
        <taxon>Hyphomicrobiales</taxon>
        <taxon>Methylobacteriaceae</taxon>
        <taxon>Methylobacterium</taxon>
    </lineage>
</organism>
<dbReference type="PRINTS" id="PR00173">
    <property type="entry name" value="EDTRNSPORT"/>
</dbReference>
<dbReference type="Gene3D" id="1.10.3860.10">
    <property type="entry name" value="Sodium:dicarboxylate symporter"/>
    <property type="match status" value="1"/>
</dbReference>
<dbReference type="RefSeq" id="WP_238225201.1">
    <property type="nucleotide sequence ID" value="NZ_BPQD01000011.1"/>
</dbReference>